<dbReference type="InterPro" id="IPR036182">
    <property type="entry name" value="PCuAC_sf"/>
</dbReference>
<feature type="chain" id="PRO_5013031895" description="Copper(I)-binding protein" evidence="2">
    <location>
        <begin position="20"/>
        <end position="164"/>
    </location>
</feature>
<dbReference type="InterPro" id="IPR007410">
    <property type="entry name" value="LpqE-like"/>
</dbReference>
<evidence type="ECO:0000313" key="4">
    <source>
        <dbReference type="Proteomes" id="UP000198307"/>
    </source>
</evidence>
<dbReference type="AlphaFoldDB" id="A0A239PRH4"/>
<proteinExistence type="predicted"/>
<dbReference type="InterPro" id="IPR058248">
    <property type="entry name" value="Lxx211020-like"/>
</dbReference>
<dbReference type="EMBL" id="FZQB01000004">
    <property type="protein sequence ID" value="SNT72875.1"/>
    <property type="molecule type" value="Genomic_DNA"/>
</dbReference>
<dbReference type="PANTHER" id="PTHR36302:SF1">
    <property type="entry name" value="COPPER CHAPERONE PCU(A)C"/>
    <property type="match status" value="1"/>
</dbReference>
<dbReference type="OrthoDB" id="9796962at2"/>
<dbReference type="Proteomes" id="UP000198307">
    <property type="component" value="Unassembled WGS sequence"/>
</dbReference>
<feature type="region of interest" description="Disordered" evidence="1">
    <location>
        <begin position="142"/>
        <end position="164"/>
    </location>
</feature>
<keyword evidence="2" id="KW-0732">Signal</keyword>
<gene>
    <name evidence="3" type="ORF">SAMN05444959_10446</name>
</gene>
<dbReference type="Pfam" id="PF04314">
    <property type="entry name" value="PCuAC"/>
    <property type="match status" value="1"/>
</dbReference>
<reference evidence="3 4" key="1">
    <citation type="submission" date="2017-07" db="EMBL/GenBank/DDBJ databases">
        <authorList>
            <person name="Sun Z.S."/>
            <person name="Albrecht U."/>
            <person name="Echele G."/>
            <person name="Lee C.C."/>
        </authorList>
    </citation>
    <scope>NUCLEOTIDE SEQUENCE [LARGE SCALE GENOMIC DNA]</scope>
    <source>
        <strain evidence="3 4">DSM 14827</strain>
    </source>
</reference>
<feature type="signal peptide" evidence="2">
    <location>
        <begin position="1"/>
        <end position="19"/>
    </location>
</feature>
<sequence>MKPIFLAALLTATPLAAFADQALHIHDAYARSANPVTGAAFMTIENSGDVDCHLQDVSSGIAARTELHTHREEDGVMKMVHVEEGFVVPAGGTLMLARGGDHVMFLGLENSLADGDKVEISLDFGDCGIQTVEAVVDNERKPAMGHGMHGKHAQMEAGMPQSDH</sequence>
<keyword evidence="4" id="KW-1185">Reference proteome</keyword>
<dbReference type="Gene3D" id="2.60.40.1890">
    <property type="entry name" value="PCu(A)C copper chaperone"/>
    <property type="match status" value="1"/>
</dbReference>
<dbReference type="SUPFAM" id="SSF110087">
    <property type="entry name" value="DR1885-like metal-binding protein"/>
    <property type="match status" value="1"/>
</dbReference>
<evidence type="ECO:0000256" key="2">
    <source>
        <dbReference type="SAM" id="SignalP"/>
    </source>
</evidence>
<dbReference type="PANTHER" id="PTHR36302">
    <property type="entry name" value="BLR7088 PROTEIN"/>
    <property type="match status" value="1"/>
</dbReference>
<organism evidence="3 4">
    <name type="scientific">Paracoccus seriniphilus</name>
    <dbReference type="NCBI Taxonomy" id="184748"/>
    <lineage>
        <taxon>Bacteria</taxon>
        <taxon>Pseudomonadati</taxon>
        <taxon>Pseudomonadota</taxon>
        <taxon>Alphaproteobacteria</taxon>
        <taxon>Rhodobacterales</taxon>
        <taxon>Paracoccaceae</taxon>
        <taxon>Paracoccus</taxon>
    </lineage>
</organism>
<protein>
    <recommendedName>
        <fullName evidence="5">Copper(I)-binding protein</fullName>
    </recommendedName>
</protein>
<accession>A0A239PRH4</accession>
<evidence type="ECO:0000256" key="1">
    <source>
        <dbReference type="SAM" id="MobiDB-lite"/>
    </source>
</evidence>
<name>A0A239PRH4_9RHOB</name>
<evidence type="ECO:0000313" key="3">
    <source>
        <dbReference type="EMBL" id="SNT72875.1"/>
    </source>
</evidence>
<dbReference type="RefSeq" id="WP_089343672.1">
    <property type="nucleotide sequence ID" value="NZ_CP067129.1"/>
</dbReference>
<evidence type="ECO:0008006" key="5">
    <source>
        <dbReference type="Google" id="ProtNLM"/>
    </source>
</evidence>